<reference evidence="1 2" key="2">
    <citation type="journal article" date="2016" name="Genome Announc.">
        <title>Complete Genome Sequences of Two Interactive Moderate Thermophiles, Paenibacillus napthalenovorans 32O-Y and Paenibacillus sp. 32O-W.</title>
        <authorList>
            <person name="Butler R.R.III."/>
            <person name="Wang J."/>
            <person name="Stark B.C."/>
            <person name="Pombert J.F."/>
        </authorList>
    </citation>
    <scope>NUCLEOTIDE SEQUENCE [LARGE SCALE GENOMIC DNA]</scope>
    <source>
        <strain evidence="1 2">32O-Y</strain>
    </source>
</reference>
<dbReference type="InterPro" id="IPR019635">
    <property type="entry name" value="DUF2500"/>
</dbReference>
<dbReference type="RefSeq" id="WP_054818165.1">
    <property type="nucleotide sequence ID" value="NZ_BJCS01000005.1"/>
</dbReference>
<sequence length="130" mass="14579">MISFGDPFSGSFGGPPPVFSMMFTLITTLIVGAALFILGRGVYTWMSNNASERITKPAFVVSKRTRVSGGEHTSAHTSYYVTFEFDQGERREFHVRPGDYGLLAEGDQGQLSYQGTRFLEFERSRQQSIY</sequence>
<reference evidence="2" key="1">
    <citation type="submission" date="2015-12" db="EMBL/GenBank/DDBJ databases">
        <title>Complete genome sequences of two moderately thermophilic Paenibacillus species.</title>
        <authorList>
            <person name="Butler R.III."/>
            <person name="Wang J."/>
            <person name="Stark B.C."/>
            <person name="Pombert J.-F."/>
        </authorList>
    </citation>
    <scope>NUCLEOTIDE SEQUENCE [LARGE SCALE GENOMIC DNA]</scope>
    <source>
        <strain evidence="2">32O-Y</strain>
    </source>
</reference>
<proteinExistence type="predicted"/>
<dbReference type="AlphaFoldDB" id="A0A0U2UQ41"/>
<dbReference type="Pfam" id="PF10694">
    <property type="entry name" value="DUF2500"/>
    <property type="match status" value="1"/>
</dbReference>
<dbReference type="KEGG" id="pnp:IJ22_38080"/>
<dbReference type="STRING" id="162209.IJ22_38080"/>
<organism evidence="1 2">
    <name type="scientific">Paenibacillus naphthalenovorans</name>
    <dbReference type="NCBI Taxonomy" id="162209"/>
    <lineage>
        <taxon>Bacteria</taxon>
        <taxon>Bacillati</taxon>
        <taxon>Bacillota</taxon>
        <taxon>Bacilli</taxon>
        <taxon>Bacillales</taxon>
        <taxon>Paenibacillaceae</taxon>
        <taxon>Paenibacillus</taxon>
    </lineage>
</organism>
<dbReference type="Gene3D" id="2.40.50.660">
    <property type="match status" value="1"/>
</dbReference>
<evidence type="ECO:0000313" key="2">
    <source>
        <dbReference type="Proteomes" id="UP000061660"/>
    </source>
</evidence>
<dbReference type="Proteomes" id="UP000061660">
    <property type="component" value="Chromosome"/>
</dbReference>
<protein>
    <submittedName>
        <fullName evidence="1">Uncharacterized protein</fullName>
    </submittedName>
</protein>
<dbReference type="EMBL" id="CP013652">
    <property type="protein sequence ID" value="ALS24145.1"/>
    <property type="molecule type" value="Genomic_DNA"/>
</dbReference>
<accession>A0A0U2UQ41</accession>
<gene>
    <name evidence="1" type="ORF">IJ22_38080</name>
</gene>
<name>A0A0U2UQ41_9BACL</name>
<dbReference type="OrthoDB" id="282886at2"/>
<evidence type="ECO:0000313" key="1">
    <source>
        <dbReference type="EMBL" id="ALS24145.1"/>
    </source>
</evidence>
<keyword evidence="2" id="KW-1185">Reference proteome</keyword>
<dbReference type="PATRIC" id="fig|162209.4.peg.4054"/>